<dbReference type="EMBL" id="KN822034">
    <property type="protein sequence ID" value="KIM63474.1"/>
    <property type="molecule type" value="Genomic_DNA"/>
</dbReference>
<keyword evidence="3" id="KW-1185">Reference proteome</keyword>
<organism evidence="2 3">
    <name type="scientific">Scleroderma citrinum Foug A</name>
    <dbReference type="NCBI Taxonomy" id="1036808"/>
    <lineage>
        <taxon>Eukaryota</taxon>
        <taxon>Fungi</taxon>
        <taxon>Dikarya</taxon>
        <taxon>Basidiomycota</taxon>
        <taxon>Agaricomycotina</taxon>
        <taxon>Agaricomycetes</taxon>
        <taxon>Agaricomycetidae</taxon>
        <taxon>Boletales</taxon>
        <taxon>Sclerodermatineae</taxon>
        <taxon>Sclerodermataceae</taxon>
        <taxon>Scleroderma</taxon>
    </lineage>
</organism>
<dbReference type="OrthoDB" id="3181351at2759"/>
<reference evidence="3" key="2">
    <citation type="submission" date="2015-01" db="EMBL/GenBank/DDBJ databases">
        <title>Evolutionary Origins and Diversification of the Mycorrhizal Mutualists.</title>
        <authorList>
            <consortium name="DOE Joint Genome Institute"/>
            <consortium name="Mycorrhizal Genomics Consortium"/>
            <person name="Kohler A."/>
            <person name="Kuo A."/>
            <person name="Nagy L.G."/>
            <person name="Floudas D."/>
            <person name="Copeland A."/>
            <person name="Barry K.W."/>
            <person name="Cichocki N."/>
            <person name="Veneault-Fourrey C."/>
            <person name="LaButti K."/>
            <person name="Lindquist E.A."/>
            <person name="Lipzen A."/>
            <person name="Lundell T."/>
            <person name="Morin E."/>
            <person name="Murat C."/>
            <person name="Riley R."/>
            <person name="Ohm R."/>
            <person name="Sun H."/>
            <person name="Tunlid A."/>
            <person name="Henrissat B."/>
            <person name="Grigoriev I.V."/>
            <person name="Hibbett D.S."/>
            <person name="Martin F."/>
        </authorList>
    </citation>
    <scope>NUCLEOTIDE SEQUENCE [LARGE SCALE GENOMIC DNA]</scope>
    <source>
        <strain evidence="3">Foug A</strain>
    </source>
</reference>
<evidence type="ECO:0000313" key="2">
    <source>
        <dbReference type="EMBL" id="KIM63474.1"/>
    </source>
</evidence>
<dbReference type="Proteomes" id="UP000053989">
    <property type="component" value="Unassembled WGS sequence"/>
</dbReference>
<evidence type="ECO:0000313" key="3">
    <source>
        <dbReference type="Proteomes" id="UP000053989"/>
    </source>
</evidence>
<feature type="compositionally biased region" description="Basic and acidic residues" evidence="1">
    <location>
        <begin position="205"/>
        <end position="221"/>
    </location>
</feature>
<sequence>MYPCLVGCILLEQGKRKVLEHLAKADSLTLHHPKHELAQQMSHSLDFSKPDAKISLNGVGDMERNNLEEDEDVPDEEVVIKTKKWGVQKMMTCDLVEAMQPSSHQCPGNSTVASNSWALFAHPPPLGVKVKGSTGRSSHYFATQPPATPTATPIPTSYLNEDDDIVKFTNPAQESTAKDYDEFVEVTDFNDIRPFSVTLLPPSQPRDEVIDKGDEHEHQDVKPPQSRGSKRSSLSQLNVEASQSTSAPPSKRLKMKQEGTEVPSGKGSGKKFTNKDLPDGSHIGNTFCSIYSIWNVIYCNRIEHEVTVKGAVYAVVKQHIVEWRSGFEVTVLMVVAMFFIQNCELCGKDAHETFTGDMLHCKCFLFSHDDGDDYMEWTGIWQNPFIIQTFALHFNFIANHVEIPALDSKNITAHGALALAVTAVYRALSLIVHGHIELNQLLDGVKVSNCGLVVKDNASTWEVVVPDGQGTGFNEQTWGELTRKYLQPITDLSQENFMKIVEEMVCYVKSSTKEKSTTVSTSDDKEATNFFNFH</sequence>
<feature type="region of interest" description="Disordered" evidence="1">
    <location>
        <begin position="195"/>
        <end position="275"/>
    </location>
</feature>
<proteinExistence type="predicted"/>
<gene>
    <name evidence="2" type="ORF">SCLCIDRAFT_8802</name>
</gene>
<dbReference type="InParanoid" id="A0A0C3E4U0"/>
<accession>A0A0C3E4U0</accession>
<dbReference type="HOGENOM" id="CLU_510139_0_0_1"/>
<feature type="compositionally biased region" description="Polar residues" evidence="1">
    <location>
        <begin position="231"/>
        <end position="248"/>
    </location>
</feature>
<evidence type="ECO:0000256" key="1">
    <source>
        <dbReference type="SAM" id="MobiDB-lite"/>
    </source>
</evidence>
<name>A0A0C3E4U0_9AGAM</name>
<reference evidence="2 3" key="1">
    <citation type="submission" date="2014-04" db="EMBL/GenBank/DDBJ databases">
        <authorList>
            <consortium name="DOE Joint Genome Institute"/>
            <person name="Kuo A."/>
            <person name="Kohler A."/>
            <person name="Nagy L.G."/>
            <person name="Floudas D."/>
            <person name="Copeland A."/>
            <person name="Barry K.W."/>
            <person name="Cichocki N."/>
            <person name="Veneault-Fourrey C."/>
            <person name="LaButti K."/>
            <person name="Lindquist E.A."/>
            <person name="Lipzen A."/>
            <person name="Lundell T."/>
            <person name="Morin E."/>
            <person name="Murat C."/>
            <person name="Sun H."/>
            <person name="Tunlid A."/>
            <person name="Henrissat B."/>
            <person name="Grigoriev I.V."/>
            <person name="Hibbett D.S."/>
            <person name="Martin F."/>
            <person name="Nordberg H.P."/>
            <person name="Cantor M.N."/>
            <person name="Hua S.X."/>
        </authorList>
    </citation>
    <scope>NUCLEOTIDE SEQUENCE [LARGE SCALE GENOMIC DNA]</scope>
    <source>
        <strain evidence="2 3">Foug A</strain>
    </source>
</reference>
<protein>
    <submittedName>
        <fullName evidence="2">Uncharacterized protein</fullName>
    </submittedName>
</protein>
<dbReference type="AlphaFoldDB" id="A0A0C3E4U0"/>